<dbReference type="RefSeq" id="WP_090197014.1">
    <property type="nucleotide sequence ID" value="NZ_FOYP01000001.1"/>
</dbReference>
<dbReference type="STRING" id="390270.SAMN04488005_0932"/>
<dbReference type="AlphaFoldDB" id="A0A1I6G203"/>
<name>A0A1I6G203_9RHOB</name>
<dbReference type="Proteomes" id="UP000199478">
    <property type="component" value="Unassembled WGS sequence"/>
</dbReference>
<feature type="region of interest" description="Disordered" evidence="1">
    <location>
        <begin position="78"/>
        <end position="118"/>
    </location>
</feature>
<evidence type="ECO:0000313" key="2">
    <source>
        <dbReference type="EMBL" id="SFR36170.1"/>
    </source>
</evidence>
<proteinExistence type="predicted"/>
<gene>
    <name evidence="2" type="ORF">SAMN04488005_0932</name>
</gene>
<reference evidence="3" key="1">
    <citation type="submission" date="2016-10" db="EMBL/GenBank/DDBJ databases">
        <authorList>
            <person name="Varghese N."/>
            <person name="Submissions S."/>
        </authorList>
    </citation>
    <scope>NUCLEOTIDE SEQUENCE [LARGE SCALE GENOMIC DNA]</scope>
    <source>
        <strain evidence="3">DSM 26879</strain>
    </source>
</reference>
<sequence>MDIHPITAPKAVATVAPVAPVPRPVDTKVPTIAALDRTAITSEQKPFIAPIVNAKLAFTGLHEKNITAQQPERVLRPYGVPMLPYDDDEAPTKPAASPPASDGQTETLDMKATFAIPA</sequence>
<feature type="compositionally biased region" description="Low complexity" evidence="1">
    <location>
        <begin position="92"/>
        <end position="101"/>
    </location>
</feature>
<dbReference type="EMBL" id="FOYP01000001">
    <property type="protein sequence ID" value="SFR36170.1"/>
    <property type="molecule type" value="Genomic_DNA"/>
</dbReference>
<evidence type="ECO:0000313" key="3">
    <source>
        <dbReference type="Proteomes" id="UP000199478"/>
    </source>
</evidence>
<accession>A0A1I6G203</accession>
<organism evidence="2 3">
    <name type="scientific">Yoonia tamlensis</name>
    <dbReference type="NCBI Taxonomy" id="390270"/>
    <lineage>
        <taxon>Bacteria</taxon>
        <taxon>Pseudomonadati</taxon>
        <taxon>Pseudomonadota</taxon>
        <taxon>Alphaproteobacteria</taxon>
        <taxon>Rhodobacterales</taxon>
        <taxon>Paracoccaceae</taxon>
        <taxon>Yoonia</taxon>
    </lineage>
</organism>
<evidence type="ECO:0000256" key="1">
    <source>
        <dbReference type="SAM" id="MobiDB-lite"/>
    </source>
</evidence>
<dbReference type="OrthoDB" id="7865368at2"/>
<protein>
    <submittedName>
        <fullName evidence="2">Uncharacterized protein</fullName>
    </submittedName>
</protein>
<keyword evidence="3" id="KW-1185">Reference proteome</keyword>